<dbReference type="HOGENOM" id="CLU_008949_0_0_1"/>
<evidence type="ECO:0000256" key="4">
    <source>
        <dbReference type="SAM" id="MobiDB-lite"/>
    </source>
</evidence>
<proteinExistence type="predicted"/>
<feature type="compositionally biased region" description="Polar residues" evidence="4">
    <location>
        <begin position="584"/>
        <end position="596"/>
    </location>
</feature>
<dbReference type="GO" id="GO:0005634">
    <property type="term" value="C:nucleus"/>
    <property type="evidence" value="ECO:0007669"/>
    <property type="project" value="UniProtKB-SubCell"/>
</dbReference>
<comment type="caution">
    <text evidence="6">The sequence shown here is derived from an EMBL/GenBank/DDBJ whole genome shotgun (WGS) entry which is preliminary data.</text>
</comment>
<dbReference type="InterPro" id="IPR001357">
    <property type="entry name" value="BRCT_dom"/>
</dbReference>
<keyword evidence="2" id="KW-0227">DNA damage</keyword>
<evidence type="ECO:0000256" key="2">
    <source>
        <dbReference type="ARBA" id="ARBA00022763"/>
    </source>
</evidence>
<keyword evidence="7" id="KW-1185">Reference proteome</keyword>
<dbReference type="STRING" id="452589.G9P8L2"/>
<dbReference type="InterPro" id="IPR047252">
    <property type="entry name" value="TP53BP1-like"/>
</dbReference>
<feature type="region of interest" description="Disordered" evidence="4">
    <location>
        <begin position="341"/>
        <end position="360"/>
    </location>
</feature>
<gene>
    <name evidence="6" type="ORF">TRIATDRAFT_295605</name>
</gene>
<dbReference type="eggNOG" id="KOG3548">
    <property type="taxonomic scope" value="Eukaryota"/>
</dbReference>
<dbReference type="InterPro" id="IPR047249">
    <property type="entry name" value="BRCT_p53bp1-like_rpt1"/>
</dbReference>
<sequence>MSRPRPLMRAEQLALDQGVESQDSQAILDALKAEFGAAAKQFTNTPHQSNASDPTAEIHRVGREAPQTHQPPARPRLREQDLDDAVVAESSPPVGAARPQMGAMDISQQTPTQVNVERDYDQFFQPVESSSLPDTLHVDDTGAVNFGNLSPGAARPSSQVSEDAGFENTRGEWRAPAGTSQHRPSSGHTPFKPRDLPPETPVPPKNPFAIQNDANGGVPFAGTQLFEQTPAVTSAMKLHSPTSSRPSPAMLPDTMSLNVMGTSPLKARANVSSPTVVHTSSPSRMNNIPTSTHKPKVSPIQEESLDKSRELRDDMIPESPTIQPSKRHENRQPLAHYEPMKKSQERKAAVHMPPLQLGIDSDSDDAIIRMRRKKRMNKIRLQTAEEMEKVTVQIPPRRDMGESRNRKRRRLSSSMDEGTLPSHKQSPESMELPSTVGGLRSSEKGSSLPGQSLLAESTKATPRDDAAAPSKNNSKRASSTKPGRSKDDASEEMIPATSPVRSFPSGARGDAPAASEPEPELPVLAKDESAGNDPEADMQSSSLPPLRRHAQRSYGRRAQSSRRSRIVASSETNERASAEPDIQANKTAFSSSSNATVVPARTKTTETENPEPRVSKTDSATTIPTTIRTLRRDNKAPLTPVRPRIADQKAHTSSSFTTLSTPVASEKTTPNTPSSPVSDQPEPKATTSSSPAQGRKMRSRISERTSKDKPARQAAKALRTSLRSVLNEPSSTDELQQSPSSSVLESGVSSLRSSRIFKQSIGSTFRGRRLFEGMAFAISMSLDKKNEKTRASIEAKIKQAGGLILESGFEELFEPSTVMNTYNVPSTDEGEPLSLSSSYSNYGFTALIADTHSRKVKYMQALALGLPCLAYQWVVTCLNKGVLIDWEPYLLAAGSSAILGNAVRSRCLRSYDAEVARLVEMIDKRPKLLATEKLLAVVDDKRARSEGKRKKSDLEKQPYLFLAQALGPSISWVSTIQQAREMLDAQDKAGEPFTWIYMDESIGTAESVLAKPEVTGKKRRRSQGLPAARNVRVLCDELIVQSLILGRIAEEDEMYDAGVKS</sequence>
<reference evidence="6 7" key="1">
    <citation type="journal article" date="2011" name="Genome Biol.">
        <title>Comparative genome sequence analysis underscores mycoparasitism as the ancestral life style of Trichoderma.</title>
        <authorList>
            <person name="Kubicek C.P."/>
            <person name="Herrera-Estrella A."/>
            <person name="Seidl-Seiboth V."/>
            <person name="Martinez D.A."/>
            <person name="Druzhinina I.S."/>
            <person name="Thon M."/>
            <person name="Zeilinger S."/>
            <person name="Casas-Flores S."/>
            <person name="Horwitz B.A."/>
            <person name="Mukherjee P.K."/>
            <person name="Mukherjee M."/>
            <person name="Kredics L."/>
            <person name="Alcaraz L.D."/>
            <person name="Aerts A."/>
            <person name="Antal Z."/>
            <person name="Atanasova L."/>
            <person name="Cervantes-Badillo M.G."/>
            <person name="Challacombe J."/>
            <person name="Chertkov O."/>
            <person name="McCluskey K."/>
            <person name="Coulpier F."/>
            <person name="Deshpande N."/>
            <person name="von Doehren H."/>
            <person name="Ebbole D.J."/>
            <person name="Esquivel-Naranjo E.U."/>
            <person name="Fekete E."/>
            <person name="Flipphi M."/>
            <person name="Glaser F."/>
            <person name="Gomez-Rodriguez E.Y."/>
            <person name="Gruber S."/>
            <person name="Han C."/>
            <person name="Henrissat B."/>
            <person name="Hermosa R."/>
            <person name="Hernandez-Onate M."/>
            <person name="Karaffa L."/>
            <person name="Kosti I."/>
            <person name="Le Crom S."/>
            <person name="Lindquist E."/>
            <person name="Lucas S."/>
            <person name="Luebeck M."/>
            <person name="Luebeck P.S."/>
            <person name="Margeot A."/>
            <person name="Metz B."/>
            <person name="Misra M."/>
            <person name="Nevalainen H."/>
            <person name="Omann M."/>
            <person name="Packer N."/>
            <person name="Perrone G."/>
            <person name="Uresti-Rivera E.E."/>
            <person name="Salamov A."/>
            <person name="Schmoll M."/>
            <person name="Seiboth B."/>
            <person name="Shapiro H."/>
            <person name="Sukno S."/>
            <person name="Tamayo-Ramos J.A."/>
            <person name="Tisch D."/>
            <person name="Wiest A."/>
            <person name="Wilkinson H.H."/>
            <person name="Zhang M."/>
            <person name="Coutinho P.M."/>
            <person name="Kenerley C.M."/>
            <person name="Monte E."/>
            <person name="Baker S.E."/>
            <person name="Grigoriev I.V."/>
        </authorList>
    </citation>
    <scope>NUCLEOTIDE SEQUENCE [LARGE SCALE GENOMIC DNA]</scope>
    <source>
        <strain evidence="7">ATCC 20476 / IMI 206040</strain>
    </source>
</reference>
<evidence type="ECO:0000256" key="1">
    <source>
        <dbReference type="ARBA" id="ARBA00004123"/>
    </source>
</evidence>
<feature type="region of interest" description="Disordered" evidence="4">
    <location>
        <begin position="314"/>
        <end position="333"/>
    </location>
</feature>
<dbReference type="GO" id="GO:0000077">
    <property type="term" value="P:DNA damage checkpoint signaling"/>
    <property type="evidence" value="ECO:0007669"/>
    <property type="project" value="TreeGrafter"/>
</dbReference>
<evidence type="ECO:0000313" key="6">
    <source>
        <dbReference type="EMBL" id="EHK41789.1"/>
    </source>
</evidence>
<feature type="region of interest" description="Disordered" evidence="4">
    <location>
        <begin position="130"/>
        <end position="303"/>
    </location>
</feature>
<feature type="compositionally biased region" description="Polar residues" evidence="4">
    <location>
        <begin position="470"/>
        <end position="482"/>
    </location>
</feature>
<feature type="compositionally biased region" description="Polar residues" evidence="4">
    <location>
        <begin position="444"/>
        <end position="460"/>
    </location>
</feature>
<dbReference type="GO" id="GO:0045944">
    <property type="term" value="P:positive regulation of transcription by RNA polymerase II"/>
    <property type="evidence" value="ECO:0007669"/>
    <property type="project" value="TreeGrafter"/>
</dbReference>
<accession>G9P8L2</accession>
<dbReference type="SMART" id="SM00292">
    <property type="entry name" value="BRCT"/>
    <property type="match status" value="1"/>
</dbReference>
<feature type="compositionally biased region" description="Low complexity" evidence="4">
    <location>
        <begin position="734"/>
        <end position="746"/>
    </location>
</feature>
<dbReference type="PANTHER" id="PTHR15321">
    <property type="entry name" value="TUMOR SUPPRESSOR P53-BINDING PROTEIN 1"/>
    <property type="match status" value="1"/>
</dbReference>
<feature type="compositionally biased region" description="Basic residues" evidence="4">
    <location>
        <begin position="546"/>
        <end position="565"/>
    </location>
</feature>
<dbReference type="SUPFAM" id="SSF52113">
    <property type="entry name" value="BRCT domain"/>
    <property type="match status" value="1"/>
</dbReference>
<dbReference type="PANTHER" id="PTHR15321:SF3">
    <property type="entry name" value="TP53-BINDING PROTEIN 1"/>
    <property type="match status" value="1"/>
</dbReference>
<dbReference type="Pfam" id="PF00533">
    <property type="entry name" value="BRCT"/>
    <property type="match status" value="1"/>
</dbReference>
<keyword evidence="3" id="KW-0539">Nucleus</keyword>
<dbReference type="Gene3D" id="3.40.50.10190">
    <property type="entry name" value="BRCT domain"/>
    <property type="match status" value="1"/>
</dbReference>
<feature type="compositionally biased region" description="Polar residues" evidence="4">
    <location>
        <begin position="178"/>
        <end position="188"/>
    </location>
</feature>
<dbReference type="EMBL" id="ABDG02000027">
    <property type="protein sequence ID" value="EHK41789.1"/>
    <property type="molecule type" value="Genomic_DNA"/>
</dbReference>
<feature type="compositionally biased region" description="Polar residues" evidence="4">
    <location>
        <begin position="721"/>
        <end position="733"/>
    </location>
</feature>
<dbReference type="Proteomes" id="UP000005426">
    <property type="component" value="Unassembled WGS sequence"/>
</dbReference>
<dbReference type="GO" id="GO:0042393">
    <property type="term" value="F:histone binding"/>
    <property type="evidence" value="ECO:0007669"/>
    <property type="project" value="TreeGrafter"/>
</dbReference>
<feature type="compositionally biased region" description="Basic and acidic residues" evidence="4">
    <location>
        <begin position="603"/>
        <end position="616"/>
    </location>
</feature>
<evidence type="ECO:0000256" key="3">
    <source>
        <dbReference type="ARBA" id="ARBA00023242"/>
    </source>
</evidence>
<evidence type="ECO:0000313" key="7">
    <source>
        <dbReference type="Proteomes" id="UP000005426"/>
    </source>
</evidence>
<dbReference type="CDD" id="cd17745">
    <property type="entry name" value="BRCT_p53bp1_rpt1"/>
    <property type="match status" value="1"/>
</dbReference>
<name>G9P8L2_HYPAI</name>
<dbReference type="OrthoDB" id="129353at2759"/>
<feature type="region of interest" description="Disordered" evidence="4">
    <location>
        <begin position="39"/>
        <end position="112"/>
    </location>
</feature>
<dbReference type="InterPro" id="IPR036420">
    <property type="entry name" value="BRCT_dom_sf"/>
</dbReference>
<comment type="subcellular location">
    <subcellularLocation>
        <location evidence="1">Nucleus</location>
    </subcellularLocation>
</comment>
<feature type="domain" description="BRCT" evidence="5">
    <location>
        <begin position="766"/>
        <end position="891"/>
    </location>
</feature>
<feature type="compositionally biased region" description="Basic and acidic residues" evidence="4">
    <location>
        <begin position="700"/>
        <end position="711"/>
    </location>
</feature>
<feature type="compositionally biased region" description="Polar residues" evidence="4">
    <location>
        <begin position="41"/>
        <end position="53"/>
    </location>
</feature>
<feature type="compositionally biased region" description="Low complexity" evidence="4">
    <location>
        <begin position="271"/>
        <end position="283"/>
    </location>
</feature>
<dbReference type="AlphaFoldDB" id="G9P8L2"/>
<evidence type="ECO:0000259" key="5">
    <source>
        <dbReference type="PROSITE" id="PS50172"/>
    </source>
</evidence>
<organism evidence="6 7">
    <name type="scientific">Hypocrea atroviridis (strain ATCC 20476 / IMI 206040)</name>
    <name type="common">Trichoderma atroviride</name>
    <dbReference type="NCBI Taxonomy" id="452589"/>
    <lineage>
        <taxon>Eukaryota</taxon>
        <taxon>Fungi</taxon>
        <taxon>Dikarya</taxon>
        <taxon>Ascomycota</taxon>
        <taxon>Pezizomycotina</taxon>
        <taxon>Sordariomycetes</taxon>
        <taxon>Hypocreomycetidae</taxon>
        <taxon>Hypocreales</taxon>
        <taxon>Hypocreaceae</taxon>
        <taxon>Trichoderma</taxon>
    </lineage>
</organism>
<dbReference type="OMA" id="PCLAPQW"/>
<protein>
    <recommendedName>
        <fullName evidence="5">BRCT domain-containing protein</fullName>
    </recommendedName>
</protein>
<dbReference type="PROSITE" id="PS50172">
    <property type="entry name" value="BRCT"/>
    <property type="match status" value="1"/>
</dbReference>
<feature type="compositionally biased region" description="Polar residues" evidence="4">
    <location>
        <begin position="651"/>
        <end position="678"/>
    </location>
</feature>
<feature type="region of interest" description="Disordered" evidence="4">
    <location>
        <begin position="379"/>
        <end position="746"/>
    </location>
</feature>